<evidence type="ECO:0000256" key="1">
    <source>
        <dbReference type="SAM" id="MobiDB-lite"/>
    </source>
</evidence>
<gene>
    <name evidence="2" type="ORF">QYT958_LOCUS33010</name>
</gene>
<dbReference type="EMBL" id="CAJOBR010022134">
    <property type="protein sequence ID" value="CAF4944598.1"/>
    <property type="molecule type" value="Genomic_DNA"/>
</dbReference>
<comment type="caution">
    <text evidence="2">The sequence shown here is derived from an EMBL/GenBank/DDBJ whole genome shotgun (WGS) entry which is preliminary data.</text>
</comment>
<reference evidence="2" key="1">
    <citation type="submission" date="2021-02" db="EMBL/GenBank/DDBJ databases">
        <authorList>
            <person name="Nowell W R."/>
        </authorList>
    </citation>
    <scope>NUCLEOTIDE SEQUENCE</scope>
</reference>
<dbReference type="AlphaFoldDB" id="A0A821XJY5"/>
<feature type="compositionally biased region" description="Polar residues" evidence="1">
    <location>
        <begin position="199"/>
        <end position="211"/>
    </location>
</feature>
<feature type="region of interest" description="Disordered" evidence="1">
    <location>
        <begin position="187"/>
        <end position="223"/>
    </location>
</feature>
<feature type="compositionally biased region" description="Basic and acidic residues" evidence="1">
    <location>
        <begin position="212"/>
        <end position="223"/>
    </location>
</feature>
<evidence type="ECO:0000313" key="3">
    <source>
        <dbReference type="Proteomes" id="UP000663848"/>
    </source>
</evidence>
<protein>
    <submittedName>
        <fullName evidence="2">Uncharacterized protein</fullName>
    </submittedName>
</protein>
<organism evidence="2 3">
    <name type="scientific">Rotaria socialis</name>
    <dbReference type="NCBI Taxonomy" id="392032"/>
    <lineage>
        <taxon>Eukaryota</taxon>
        <taxon>Metazoa</taxon>
        <taxon>Spiralia</taxon>
        <taxon>Gnathifera</taxon>
        <taxon>Rotifera</taxon>
        <taxon>Eurotatoria</taxon>
        <taxon>Bdelloidea</taxon>
        <taxon>Philodinida</taxon>
        <taxon>Philodinidae</taxon>
        <taxon>Rotaria</taxon>
    </lineage>
</organism>
<dbReference type="Proteomes" id="UP000663848">
    <property type="component" value="Unassembled WGS sequence"/>
</dbReference>
<name>A0A821XJY5_9BILA</name>
<evidence type="ECO:0000313" key="2">
    <source>
        <dbReference type="EMBL" id="CAF4944598.1"/>
    </source>
</evidence>
<sequence>MSNCTCSSLAEAKSVLLKTGNAILSHHQVGKVEASWTVLGKILNEPVVENPLWRHDFEQPPLLQTANLLPRIILSSGSILIQHKKPACISFHCHTDDPIRAIYSMLSIGIQYRDPIEQFLGGKQDNDIKTIHETLLKYKSSLLERFNILPAAYKIQMINALEHLCDLNAHDFVIKSRESFIFLDEEEENTEDGTKDTLHQNNSKKSAVSTTNKEKSLTNDVTKNERENFLNSNKLLTNNTYTPTEQLLASANSEQIF</sequence>
<accession>A0A821XJY5</accession>
<proteinExistence type="predicted"/>